<feature type="domain" description="N-acetyltransferase" evidence="1">
    <location>
        <begin position="1"/>
        <end position="140"/>
    </location>
</feature>
<dbReference type="CDD" id="cd04301">
    <property type="entry name" value="NAT_SF"/>
    <property type="match status" value="1"/>
</dbReference>
<dbReference type="PROSITE" id="PS51186">
    <property type="entry name" value="GNAT"/>
    <property type="match status" value="1"/>
</dbReference>
<keyword evidence="2" id="KW-0012">Acyltransferase</keyword>
<dbReference type="EC" id="2.3.1.-" evidence="2"/>
<dbReference type="InterPro" id="IPR000182">
    <property type="entry name" value="GNAT_dom"/>
</dbReference>
<dbReference type="SUPFAM" id="SSF55729">
    <property type="entry name" value="Acyl-CoA N-acyltransferases (Nat)"/>
    <property type="match status" value="1"/>
</dbReference>
<dbReference type="Gene3D" id="3.40.630.30">
    <property type="match status" value="1"/>
</dbReference>
<accession>A0ABV9C246</accession>
<organism evidence="2 3">
    <name type="scientific">Dyella halodurans</name>
    <dbReference type="NCBI Taxonomy" id="1920171"/>
    <lineage>
        <taxon>Bacteria</taxon>
        <taxon>Pseudomonadati</taxon>
        <taxon>Pseudomonadota</taxon>
        <taxon>Gammaproteobacteria</taxon>
        <taxon>Lysobacterales</taxon>
        <taxon>Rhodanobacteraceae</taxon>
        <taxon>Dyella</taxon>
    </lineage>
</organism>
<dbReference type="RefSeq" id="WP_266148887.1">
    <property type="nucleotide sequence ID" value="NZ_CP064028.1"/>
</dbReference>
<dbReference type="EMBL" id="JBHSGA010000017">
    <property type="protein sequence ID" value="MFC4526986.1"/>
    <property type="molecule type" value="Genomic_DNA"/>
</dbReference>
<sequence>MTHRLLSLDKPTLDDREAIVAPLRAYNREHAAPTEMLPLAILLQDDQGQTVGGLWGRTLFDWLYVELLAVPEYLRGQDVGTSLMRKAEQIARDRGCVGAWLDTFAFQARGFYERLGYRVFGEIADHPVGSARYFLSKRFG</sequence>
<evidence type="ECO:0000259" key="1">
    <source>
        <dbReference type="PROSITE" id="PS51186"/>
    </source>
</evidence>
<keyword evidence="3" id="KW-1185">Reference proteome</keyword>
<name>A0ABV9C246_9GAMM</name>
<evidence type="ECO:0000313" key="2">
    <source>
        <dbReference type="EMBL" id="MFC4526986.1"/>
    </source>
</evidence>
<dbReference type="GO" id="GO:0016746">
    <property type="term" value="F:acyltransferase activity"/>
    <property type="evidence" value="ECO:0007669"/>
    <property type="project" value="UniProtKB-KW"/>
</dbReference>
<dbReference type="Proteomes" id="UP001595961">
    <property type="component" value="Unassembled WGS sequence"/>
</dbReference>
<keyword evidence="2" id="KW-0808">Transferase</keyword>
<reference evidence="3" key="1">
    <citation type="journal article" date="2019" name="Int. J. Syst. Evol. Microbiol.">
        <title>The Global Catalogue of Microorganisms (GCM) 10K type strain sequencing project: providing services to taxonomists for standard genome sequencing and annotation.</title>
        <authorList>
            <consortium name="The Broad Institute Genomics Platform"/>
            <consortium name="The Broad Institute Genome Sequencing Center for Infectious Disease"/>
            <person name="Wu L."/>
            <person name="Ma J."/>
        </authorList>
    </citation>
    <scope>NUCLEOTIDE SEQUENCE [LARGE SCALE GENOMIC DNA]</scope>
    <source>
        <strain evidence="3">CCM 4481</strain>
    </source>
</reference>
<evidence type="ECO:0000313" key="3">
    <source>
        <dbReference type="Proteomes" id="UP001595961"/>
    </source>
</evidence>
<dbReference type="Pfam" id="PF00583">
    <property type="entry name" value="Acetyltransf_1"/>
    <property type="match status" value="1"/>
</dbReference>
<protein>
    <submittedName>
        <fullName evidence="2">GNAT family N-acetyltransferase</fullName>
        <ecNumber evidence="2">2.3.1.-</ecNumber>
    </submittedName>
</protein>
<comment type="caution">
    <text evidence="2">The sequence shown here is derived from an EMBL/GenBank/DDBJ whole genome shotgun (WGS) entry which is preliminary data.</text>
</comment>
<gene>
    <name evidence="2" type="ORF">ACFO5W_10125</name>
</gene>
<proteinExistence type="predicted"/>
<dbReference type="InterPro" id="IPR016181">
    <property type="entry name" value="Acyl_CoA_acyltransferase"/>
</dbReference>